<evidence type="ECO:0000256" key="16">
    <source>
        <dbReference type="RuleBase" id="RU366070"/>
    </source>
</evidence>
<comment type="similarity">
    <text evidence="4 16">Belongs to the GSP E family.</text>
</comment>
<evidence type="ECO:0000256" key="7">
    <source>
        <dbReference type="ARBA" id="ARBA00022519"/>
    </source>
</evidence>
<evidence type="ECO:0000256" key="2">
    <source>
        <dbReference type="ARBA" id="ARBA00003288"/>
    </source>
</evidence>
<accession>A0A1C3H9U7</accession>
<evidence type="ECO:0000256" key="5">
    <source>
        <dbReference type="ARBA" id="ARBA00022448"/>
    </source>
</evidence>
<dbReference type="GO" id="GO:0015627">
    <property type="term" value="C:type II protein secretion system complex"/>
    <property type="evidence" value="ECO:0007669"/>
    <property type="project" value="UniProtKB-UniRule"/>
</dbReference>
<evidence type="ECO:0000256" key="9">
    <source>
        <dbReference type="ARBA" id="ARBA00022741"/>
    </source>
</evidence>
<dbReference type="Pfam" id="PF22341">
    <property type="entry name" value="GSPE_N1E"/>
    <property type="match status" value="1"/>
</dbReference>
<keyword evidence="12 16" id="KW-0653">Protein transport</keyword>
<dbReference type="NCBIfam" id="TIGR02533">
    <property type="entry name" value="type_II_gspE"/>
    <property type="match status" value="1"/>
</dbReference>
<reference evidence="18" key="1">
    <citation type="submission" date="2016-05" db="EMBL/GenBank/DDBJ databases">
        <authorList>
            <person name="Cock P.J.A."/>
            <person name="Cock P.J.A."/>
        </authorList>
    </citation>
    <scope>NUCLEOTIDE SEQUENCE</scope>
    <source>
        <strain evidence="18">PWN146_assembly</strain>
    </source>
</reference>
<evidence type="ECO:0000256" key="1">
    <source>
        <dbReference type="ARBA" id="ARBA00001947"/>
    </source>
</evidence>
<dbReference type="GO" id="GO:0008564">
    <property type="term" value="F:protein-exporting ATPase activity"/>
    <property type="evidence" value="ECO:0007669"/>
    <property type="project" value="UniProtKB-EC"/>
</dbReference>
<keyword evidence="14" id="KW-0472">Membrane</keyword>
<comment type="subcellular location">
    <subcellularLocation>
        <location evidence="3 16">Cell inner membrane</location>
    </subcellularLocation>
</comment>
<evidence type="ECO:0000256" key="14">
    <source>
        <dbReference type="ARBA" id="ARBA00023136"/>
    </source>
</evidence>
<comment type="cofactor">
    <cofactor evidence="1">
        <name>Zn(2+)</name>
        <dbReference type="ChEBI" id="CHEBI:29105"/>
    </cofactor>
</comment>
<dbReference type="PANTHER" id="PTHR30258:SF27">
    <property type="entry name" value="BACTERIOPHAGE ADSORPTION PROTEIN B-RELATED"/>
    <property type="match status" value="1"/>
</dbReference>
<dbReference type="InterPro" id="IPR001482">
    <property type="entry name" value="T2SS/T4SS_dom"/>
</dbReference>
<keyword evidence="5 16" id="KW-0813">Transport</keyword>
<evidence type="ECO:0000256" key="8">
    <source>
        <dbReference type="ARBA" id="ARBA00022723"/>
    </source>
</evidence>
<evidence type="ECO:0000313" key="18">
    <source>
        <dbReference type="EMBL" id="SAY41810.1"/>
    </source>
</evidence>
<dbReference type="GO" id="GO:0015628">
    <property type="term" value="P:protein secretion by the type II secretion system"/>
    <property type="evidence" value="ECO:0007669"/>
    <property type="project" value="UniProtKB-UniRule"/>
</dbReference>
<proteinExistence type="inferred from homology"/>
<dbReference type="Gene3D" id="3.30.450.90">
    <property type="match status" value="1"/>
</dbReference>
<dbReference type="FunFam" id="3.30.450.90:FF:000001">
    <property type="entry name" value="Type II secretion system ATPase GspE"/>
    <property type="match status" value="1"/>
</dbReference>
<evidence type="ECO:0000256" key="4">
    <source>
        <dbReference type="ARBA" id="ARBA00006611"/>
    </source>
</evidence>
<feature type="domain" description="Bacterial type II secretion system protein E" evidence="17">
    <location>
        <begin position="313"/>
        <end position="327"/>
    </location>
</feature>
<dbReference type="Gene3D" id="3.30.300.160">
    <property type="entry name" value="Type II secretion system, protein E, N-terminal domain"/>
    <property type="match status" value="1"/>
</dbReference>
<dbReference type="InterPro" id="IPR013369">
    <property type="entry name" value="T2SS_GspE"/>
</dbReference>
<keyword evidence="13" id="KW-1278">Translocase</keyword>
<evidence type="ECO:0000256" key="15">
    <source>
        <dbReference type="ARBA" id="ARBA00034006"/>
    </source>
</evidence>
<dbReference type="InterPro" id="IPR027417">
    <property type="entry name" value="P-loop_NTPase"/>
</dbReference>
<evidence type="ECO:0000256" key="6">
    <source>
        <dbReference type="ARBA" id="ARBA00022475"/>
    </source>
</evidence>
<keyword evidence="7" id="KW-0997">Cell inner membrane</keyword>
<dbReference type="SUPFAM" id="SSF52540">
    <property type="entry name" value="P-loop containing nucleoside triphosphate hydrolases"/>
    <property type="match status" value="1"/>
</dbReference>
<keyword evidence="6" id="KW-1003">Cell membrane</keyword>
<evidence type="ECO:0000256" key="13">
    <source>
        <dbReference type="ARBA" id="ARBA00022967"/>
    </source>
</evidence>
<keyword evidence="11 16" id="KW-0067">ATP-binding</keyword>
<dbReference type="InterPro" id="IPR003593">
    <property type="entry name" value="AAA+_ATPase"/>
</dbReference>
<evidence type="ECO:0000256" key="10">
    <source>
        <dbReference type="ARBA" id="ARBA00022833"/>
    </source>
</evidence>
<dbReference type="GO" id="GO:0005524">
    <property type="term" value="F:ATP binding"/>
    <property type="evidence" value="ECO:0007669"/>
    <property type="project" value="UniProtKB-UniRule"/>
</dbReference>
<comment type="function">
    <text evidence="2 16">ATPase component of the type II secretion system required for the energy-dependent secretion of extracellular factors such as proteases and toxins from the periplasm. Acts as a molecular motor to provide the energy that is required for assembly of the pseudopilus and the extrusion of substrates generated in the cytoplasm.</text>
</comment>
<evidence type="ECO:0000259" key="17">
    <source>
        <dbReference type="PROSITE" id="PS00662"/>
    </source>
</evidence>
<dbReference type="SMART" id="SM00382">
    <property type="entry name" value="AAA"/>
    <property type="match status" value="1"/>
</dbReference>
<name>A0A1C3H9U7_SERMA</name>
<evidence type="ECO:0000256" key="3">
    <source>
        <dbReference type="ARBA" id="ARBA00004533"/>
    </source>
</evidence>
<dbReference type="PANTHER" id="PTHR30258">
    <property type="entry name" value="TYPE II SECRETION SYSTEM PROTEIN GSPE-RELATED"/>
    <property type="match status" value="1"/>
</dbReference>
<dbReference type="SUPFAM" id="SSF160246">
    <property type="entry name" value="EspE N-terminal domain-like"/>
    <property type="match status" value="1"/>
</dbReference>
<dbReference type="GO" id="GO:0046872">
    <property type="term" value="F:metal ion binding"/>
    <property type="evidence" value="ECO:0007669"/>
    <property type="project" value="UniProtKB-KW"/>
</dbReference>
<dbReference type="GO" id="GO:0016887">
    <property type="term" value="F:ATP hydrolysis activity"/>
    <property type="evidence" value="ECO:0007669"/>
    <property type="project" value="TreeGrafter"/>
</dbReference>
<dbReference type="EMBL" id="LT575490">
    <property type="protein sequence ID" value="SAY41810.1"/>
    <property type="molecule type" value="Genomic_DNA"/>
</dbReference>
<dbReference type="CDD" id="cd01129">
    <property type="entry name" value="PulE-GspE-like"/>
    <property type="match status" value="1"/>
</dbReference>
<comment type="catalytic activity">
    <reaction evidence="15">
        <text>ATP + H2O + cellular proteinSide 1 = ADP + phosphate + cellular proteinSide 2.</text>
        <dbReference type="EC" id="7.4.2.8"/>
    </reaction>
</comment>
<dbReference type="Pfam" id="PF00437">
    <property type="entry name" value="T2SSE"/>
    <property type="match status" value="1"/>
</dbReference>
<dbReference type="InterPro" id="IPR037257">
    <property type="entry name" value="T2SS_E_N_sf"/>
</dbReference>
<gene>
    <name evidence="18" type="primary">epsE</name>
    <name evidence="18" type="ORF">PWN146_00474</name>
</gene>
<protein>
    <recommendedName>
        <fullName evidence="16">Type II secretion system protein E</fullName>
        <shortName evidence="16">T2SS protein E</shortName>
    </recommendedName>
    <alternativeName>
        <fullName evidence="16">Type II traffic warden ATPase</fullName>
    </alternativeName>
</protein>
<dbReference type="GO" id="GO:0005886">
    <property type="term" value="C:plasma membrane"/>
    <property type="evidence" value="ECO:0007669"/>
    <property type="project" value="UniProtKB-SubCell"/>
</dbReference>
<organism evidence="18">
    <name type="scientific">Serratia marcescens</name>
    <dbReference type="NCBI Taxonomy" id="615"/>
    <lineage>
        <taxon>Bacteria</taxon>
        <taxon>Pseudomonadati</taxon>
        <taxon>Pseudomonadota</taxon>
        <taxon>Gammaproteobacteria</taxon>
        <taxon>Enterobacterales</taxon>
        <taxon>Yersiniaceae</taxon>
        <taxon>Serratia</taxon>
    </lineage>
</organism>
<keyword evidence="10" id="KW-0862">Zinc</keyword>
<evidence type="ECO:0000256" key="12">
    <source>
        <dbReference type="ARBA" id="ARBA00022927"/>
    </source>
</evidence>
<evidence type="ECO:0000256" key="11">
    <source>
        <dbReference type="ARBA" id="ARBA00022840"/>
    </source>
</evidence>
<dbReference type="InterPro" id="IPR054757">
    <property type="entry name" value="GSPE_N1E"/>
</dbReference>
<keyword evidence="8" id="KW-0479">Metal-binding</keyword>
<keyword evidence="9 16" id="KW-0547">Nucleotide-binding</keyword>
<dbReference type="PROSITE" id="PS00662">
    <property type="entry name" value="T2SP_E"/>
    <property type="match status" value="1"/>
</dbReference>
<dbReference type="Gene3D" id="3.40.50.300">
    <property type="entry name" value="P-loop containing nucleotide triphosphate hydrolases"/>
    <property type="match status" value="1"/>
</dbReference>
<dbReference type="FunFam" id="3.40.50.300:FF:000398">
    <property type="entry name" value="Type IV pilus assembly ATPase PilB"/>
    <property type="match status" value="1"/>
</dbReference>
<dbReference type="AlphaFoldDB" id="A0A1C3H9U7"/>
<sequence length="498" mass="54901">MKPRSAGPLLPFSWARQHGVLAVDGQHGIQIYCHPDTSHAALMEAYRCLPGEPALARLEAEAFDQRLVAHYQQESGQAQKMIDDLGGELDFYALAEELPQQQDLLDEQDDAPIIRLINALLSEAIKERASDIHIETYESELVIRFRIDGALRRILAPQRKLAALLVSRIKVMSKLDIAEKRVPQDGRMALKVGGRAIDVRVSVMPASHGERVVMRLLDKQGVRLELPSLGMAPAHQQALLRLIRQPHGIILVTGPTGSGKSTTLYTLLSQINDEQRNIMTIEDPVEYELAGIAQTQVNPKVDMTFARGLRALLRQDPDVVLIGEIRDGETAQIAVQASLTGHLVLSTLHTNSAIGAVTRLRDMGVEPFLLSSSLSGVLAQRLVRRLCPQCREPYALSDAQRRLLGLPLTQAVTCWRPLGCEACGGQGYHGRIGLHELLVLDEPMRMAIHRGDGELDIAKLAAERYLPLRLDGIAKMRAGETSLEEVLRVTREGDGDEV</sequence>